<dbReference type="EMBL" id="JACIEE010000005">
    <property type="protein sequence ID" value="MBB3977210.1"/>
    <property type="molecule type" value="Genomic_DNA"/>
</dbReference>
<evidence type="ECO:0000256" key="1">
    <source>
        <dbReference type="SAM" id="MobiDB-lite"/>
    </source>
</evidence>
<keyword evidence="3" id="KW-1185">Reference proteome</keyword>
<name>A0A7W6GJ56_9HYPH</name>
<dbReference type="AlphaFoldDB" id="A0A7W6GJ56"/>
<organism evidence="2 3">
    <name type="scientific">Mycoplana azooxidifex</name>
    <dbReference type="NCBI Taxonomy" id="1636188"/>
    <lineage>
        <taxon>Bacteria</taxon>
        <taxon>Pseudomonadati</taxon>
        <taxon>Pseudomonadota</taxon>
        <taxon>Alphaproteobacteria</taxon>
        <taxon>Hyphomicrobiales</taxon>
        <taxon>Rhizobiaceae</taxon>
        <taxon>Mycoplana</taxon>
    </lineage>
</organism>
<reference evidence="2 3" key="1">
    <citation type="submission" date="2020-08" db="EMBL/GenBank/DDBJ databases">
        <title>Genomic Encyclopedia of Type Strains, Phase IV (KMG-IV): sequencing the most valuable type-strain genomes for metagenomic binning, comparative biology and taxonomic classification.</title>
        <authorList>
            <person name="Goeker M."/>
        </authorList>
    </citation>
    <scope>NUCLEOTIDE SEQUENCE [LARGE SCALE GENOMIC DNA]</scope>
    <source>
        <strain evidence="2 3">DSM 100211</strain>
    </source>
</reference>
<proteinExistence type="predicted"/>
<comment type="caution">
    <text evidence="2">The sequence shown here is derived from an EMBL/GenBank/DDBJ whole genome shotgun (WGS) entry which is preliminary data.</text>
</comment>
<sequence length="99" mass="10991">MFPIGKPSNYGANEQGNFTPEGLQEVQDVFDALLEECGLPPGSEEATRMAKAVFHFYQSGQSNPTVIREMLAPAFRRPGRVRGKYGRKSKARRGLSGRF</sequence>
<gene>
    <name evidence="2" type="ORF">GGQ64_002416</name>
</gene>
<evidence type="ECO:0000313" key="2">
    <source>
        <dbReference type="EMBL" id="MBB3977210.1"/>
    </source>
</evidence>
<evidence type="ECO:0000313" key="3">
    <source>
        <dbReference type="Proteomes" id="UP000574761"/>
    </source>
</evidence>
<accession>A0A7W6GJ56</accession>
<dbReference type="Proteomes" id="UP000574761">
    <property type="component" value="Unassembled WGS sequence"/>
</dbReference>
<feature type="region of interest" description="Disordered" evidence="1">
    <location>
        <begin position="1"/>
        <end position="20"/>
    </location>
</feature>
<protein>
    <submittedName>
        <fullName evidence="2">Uncharacterized protein</fullName>
    </submittedName>
</protein>